<dbReference type="Pfam" id="PF11765">
    <property type="entry name" value="Hyphal_reg_CWP"/>
    <property type="match status" value="1"/>
</dbReference>
<keyword evidence="4" id="KW-0732">Signal</keyword>
<name>A0A1A0HD77_9ASCO</name>
<dbReference type="GeneID" id="30027821"/>
<feature type="non-terminal residue" evidence="7">
    <location>
        <position position="1"/>
    </location>
</feature>
<dbReference type="GO" id="GO:0009277">
    <property type="term" value="C:fungal-type cell wall"/>
    <property type="evidence" value="ECO:0007669"/>
    <property type="project" value="UniProtKB-ARBA"/>
</dbReference>
<evidence type="ECO:0000256" key="3">
    <source>
        <dbReference type="ARBA" id="ARBA00022525"/>
    </source>
</evidence>
<sequence>IDRNTIRNTSSEIRLANLTVNQEVYYSIVNCSLINVSGCVSNAGNIHVISLDGEQIWVRMTGEEFENSGIVAINALRSNAISNFCFNLSGSFLNTGNMYFGINGSISGSLPFSVTSVNSWSNTGKMIFHAAHGEKARLRIRRYVADDVTNSISNNGTICLNNTLWPVHTNIEGNGCIAVGMYGQIDLLFSKSTYHISET</sequence>
<reference evidence="7 8" key="1">
    <citation type="submission" date="2016-05" db="EMBL/GenBank/DDBJ databases">
        <title>Comparative genomics of biotechnologically important yeasts.</title>
        <authorList>
            <consortium name="DOE Joint Genome Institute"/>
            <person name="Riley R."/>
            <person name="Haridas S."/>
            <person name="Wolfe K.H."/>
            <person name="Lopes M.R."/>
            <person name="Hittinger C.T."/>
            <person name="Goker M."/>
            <person name="Salamov A."/>
            <person name="Wisecaver J."/>
            <person name="Long T.M."/>
            <person name="Aerts A.L."/>
            <person name="Barry K."/>
            <person name="Choi C."/>
            <person name="Clum A."/>
            <person name="Coughlan A.Y."/>
            <person name="Deshpande S."/>
            <person name="Douglass A.P."/>
            <person name="Hanson S.J."/>
            <person name="Klenk H.-P."/>
            <person name="LaButti K."/>
            <person name="Lapidus A."/>
            <person name="Lindquist E."/>
            <person name="Lipzen A."/>
            <person name="Meier-kolthoff J.P."/>
            <person name="Ohm R.A."/>
            <person name="Otillar R.P."/>
            <person name="Pangilinan J."/>
            <person name="Peng Y."/>
            <person name="Rokas A."/>
            <person name="Rosa C.A."/>
            <person name="Scheuner C."/>
            <person name="Sibirny A.A."/>
            <person name="Slot J.C."/>
            <person name="Stielow J.B."/>
            <person name="Sun H."/>
            <person name="Kurtzman C.P."/>
            <person name="Blackwell M."/>
            <person name="Grigoriev I.V."/>
            <person name="Jeffries T.W."/>
        </authorList>
    </citation>
    <scope>NUCLEOTIDE SEQUENCE [LARGE SCALE GENOMIC DNA]</scope>
    <source>
        <strain evidence="7 8">NRRL YB-4993</strain>
    </source>
</reference>
<keyword evidence="8" id="KW-1185">Reference proteome</keyword>
<protein>
    <recommendedName>
        <fullName evidence="6">Hyphally-regulated cell wall protein N-terminal domain-containing protein</fullName>
    </recommendedName>
</protein>
<keyword evidence="5" id="KW-0325">Glycoprotein</keyword>
<proteinExistence type="predicted"/>
<keyword evidence="2" id="KW-0134">Cell wall</keyword>
<dbReference type="OrthoDB" id="4022214at2759"/>
<evidence type="ECO:0000313" key="7">
    <source>
        <dbReference type="EMBL" id="OBA21852.1"/>
    </source>
</evidence>
<gene>
    <name evidence="7" type="ORF">METBIDRAFT_19111</name>
</gene>
<accession>A0A1A0HD77</accession>
<dbReference type="RefSeq" id="XP_018712348.1">
    <property type="nucleotide sequence ID" value="XM_018854845.1"/>
</dbReference>
<dbReference type="Proteomes" id="UP000092555">
    <property type="component" value="Unassembled WGS sequence"/>
</dbReference>
<dbReference type="AlphaFoldDB" id="A0A1A0HD77"/>
<feature type="non-terminal residue" evidence="7">
    <location>
        <position position="199"/>
    </location>
</feature>
<feature type="domain" description="Hyphally-regulated cell wall protein N-terminal" evidence="6">
    <location>
        <begin position="1"/>
        <end position="191"/>
    </location>
</feature>
<evidence type="ECO:0000256" key="4">
    <source>
        <dbReference type="ARBA" id="ARBA00022729"/>
    </source>
</evidence>
<evidence type="ECO:0000256" key="5">
    <source>
        <dbReference type="ARBA" id="ARBA00023180"/>
    </source>
</evidence>
<dbReference type="EMBL" id="LXTC01000002">
    <property type="protein sequence ID" value="OBA21852.1"/>
    <property type="molecule type" value="Genomic_DNA"/>
</dbReference>
<keyword evidence="3" id="KW-0964">Secreted</keyword>
<organism evidence="7 8">
    <name type="scientific">Metschnikowia bicuspidata var. bicuspidata NRRL YB-4993</name>
    <dbReference type="NCBI Taxonomy" id="869754"/>
    <lineage>
        <taxon>Eukaryota</taxon>
        <taxon>Fungi</taxon>
        <taxon>Dikarya</taxon>
        <taxon>Ascomycota</taxon>
        <taxon>Saccharomycotina</taxon>
        <taxon>Pichiomycetes</taxon>
        <taxon>Metschnikowiaceae</taxon>
        <taxon>Metschnikowia</taxon>
    </lineage>
</organism>
<evidence type="ECO:0000259" key="6">
    <source>
        <dbReference type="Pfam" id="PF11765"/>
    </source>
</evidence>
<evidence type="ECO:0000313" key="8">
    <source>
        <dbReference type="Proteomes" id="UP000092555"/>
    </source>
</evidence>
<comment type="caution">
    <text evidence="7">The sequence shown here is derived from an EMBL/GenBank/DDBJ whole genome shotgun (WGS) entry which is preliminary data.</text>
</comment>
<evidence type="ECO:0000256" key="2">
    <source>
        <dbReference type="ARBA" id="ARBA00022512"/>
    </source>
</evidence>
<comment type="subcellular location">
    <subcellularLocation>
        <location evidence="1">Secreted</location>
        <location evidence="1">Cell wall</location>
    </subcellularLocation>
</comment>
<evidence type="ECO:0000256" key="1">
    <source>
        <dbReference type="ARBA" id="ARBA00004191"/>
    </source>
</evidence>
<dbReference type="InterPro" id="IPR021031">
    <property type="entry name" value="Hyphal-reg_cell_wall_N"/>
</dbReference>
<dbReference type="STRING" id="869754.A0A1A0HD77"/>